<keyword evidence="1 2" id="KW-0807">Transducer</keyword>
<evidence type="ECO:0000256" key="1">
    <source>
        <dbReference type="ARBA" id="ARBA00023224"/>
    </source>
</evidence>
<feature type="transmembrane region" description="Helical" evidence="4">
    <location>
        <begin position="66"/>
        <end position="85"/>
    </location>
</feature>
<dbReference type="STRING" id="717606.PaecuDRAFT_4475"/>
<keyword evidence="4" id="KW-0472">Membrane</keyword>
<dbReference type="SMART" id="SM00283">
    <property type="entry name" value="MA"/>
    <property type="match status" value="1"/>
</dbReference>
<keyword evidence="4" id="KW-0812">Transmembrane</keyword>
<evidence type="ECO:0000313" key="7">
    <source>
        <dbReference type="Proteomes" id="UP000005387"/>
    </source>
</evidence>
<dbReference type="CDD" id="cd11386">
    <property type="entry name" value="MCP_signal"/>
    <property type="match status" value="1"/>
</dbReference>
<proteinExistence type="predicted"/>
<feature type="transmembrane region" description="Helical" evidence="4">
    <location>
        <begin position="39"/>
        <end position="59"/>
    </location>
</feature>
<keyword evidence="7" id="KW-1185">Reference proteome</keyword>
<feature type="transmembrane region" description="Helical" evidence="4">
    <location>
        <begin position="91"/>
        <end position="108"/>
    </location>
</feature>
<dbReference type="InterPro" id="IPR004089">
    <property type="entry name" value="MCPsignal_dom"/>
</dbReference>
<feature type="transmembrane region" description="Helical" evidence="4">
    <location>
        <begin position="144"/>
        <end position="164"/>
    </location>
</feature>
<dbReference type="SUPFAM" id="SSF58104">
    <property type="entry name" value="Methyl-accepting chemotaxis protein (MCP) signaling domain"/>
    <property type="match status" value="1"/>
</dbReference>
<dbReference type="Gene3D" id="1.10.287.950">
    <property type="entry name" value="Methyl-accepting chemotaxis protein"/>
    <property type="match status" value="1"/>
</dbReference>
<keyword evidence="3" id="KW-0175">Coiled coil</keyword>
<evidence type="ECO:0000256" key="4">
    <source>
        <dbReference type="SAM" id="Phobius"/>
    </source>
</evidence>
<gene>
    <name evidence="6" type="ORF">PaecuDRAFT_4475</name>
</gene>
<keyword evidence="4" id="KW-1133">Transmembrane helix</keyword>
<feature type="domain" description="Methyl-accepting transducer" evidence="5">
    <location>
        <begin position="210"/>
        <end position="467"/>
    </location>
</feature>
<name>E0IFL5_9BACL</name>
<feature type="transmembrane region" description="Helical" evidence="4">
    <location>
        <begin position="14"/>
        <end position="33"/>
    </location>
</feature>
<evidence type="ECO:0000313" key="6">
    <source>
        <dbReference type="EMBL" id="EFM08681.1"/>
    </source>
</evidence>
<feature type="coiled-coil region" evidence="3">
    <location>
        <begin position="165"/>
        <end position="196"/>
    </location>
</feature>
<dbReference type="RefSeq" id="WP_006040458.1">
    <property type="nucleotide sequence ID" value="NZ_AEDD01000014.1"/>
</dbReference>
<dbReference type="GO" id="GO:0007165">
    <property type="term" value="P:signal transduction"/>
    <property type="evidence" value="ECO:0007669"/>
    <property type="project" value="UniProtKB-KW"/>
</dbReference>
<dbReference type="eggNOG" id="COG0840">
    <property type="taxonomic scope" value="Bacteria"/>
</dbReference>
<organism evidence="6 7">
    <name type="scientific">Paenibacillus curdlanolyticus YK9</name>
    <dbReference type="NCBI Taxonomy" id="717606"/>
    <lineage>
        <taxon>Bacteria</taxon>
        <taxon>Bacillati</taxon>
        <taxon>Bacillota</taxon>
        <taxon>Bacilli</taxon>
        <taxon>Bacillales</taxon>
        <taxon>Paenibacillaceae</taxon>
        <taxon>Paenibacillus</taxon>
    </lineage>
</organism>
<dbReference type="EMBL" id="AEDD01000014">
    <property type="protein sequence ID" value="EFM08681.1"/>
    <property type="molecule type" value="Genomic_DNA"/>
</dbReference>
<protein>
    <submittedName>
        <fullName evidence="6">Methyl-accepting chemotaxis sensory transducer</fullName>
    </submittedName>
</protein>
<sequence>MNTEQLVLDKRNRLFVKILWGLLALGFVGDLAAGLSWHLIELFVGVGLVTCGITTFMTYRRILVSYIMYLVPIVMTSLAFILIVSDPNPVISTYFLVYVNIAVITLYANYKPIILAGVLGMGVSTYVFMDDTLRSKLFNPSDSLLYVYMYLIFATVALAVSANFSARLQRQVTREQQEALEAKELAEQLVDKLKQSIMLLNKFSSEQKENVQITGQISREVTTTFSEMTRSIEEQTNTVLLISESIQDIEQSVQTVVNSASELALRSTDTATLSTDGAAQIGRLTEEMGVVHTIVHETVVMMDQLTAHNERVSDIVSTINDISEQTNLLALNAAIEAARAGEHGKGFAVVSGEVRKLADNSRRATDEVTQILGAIRSQIEVVGQQIHLGQTAVSASYEASREVEEIIRKVGENSDIVKQQSNAMSSSSTALQDEYGRMASQVVQIAATTEENMASVEEVSASMEHQDGKIGQIVHGYAELDALVNELTIMADKRGK</sequence>
<dbReference type="OrthoDB" id="2166737at2"/>
<evidence type="ECO:0000259" key="5">
    <source>
        <dbReference type="PROSITE" id="PS50111"/>
    </source>
</evidence>
<evidence type="ECO:0000256" key="2">
    <source>
        <dbReference type="PROSITE-ProRule" id="PRU00284"/>
    </source>
</evidence>
<reference evidence="6 7" key="1">
    <citation type="submission" date="2010-07" db="EMBL/GenBank/DDBJ databases">
        <title>The draft genome of Paenibacillus curdlanolyticus YK9.</title>
        <authorList>
            <consortium name="US DOE Joint Genome Institute (JGI-PGF)"/>
            <person name="Lucas S."/>
            <person name="Copeland A."/>
            <person name="Lapidus A."/>
            <person name="Cheng J.-F."/>
            <person name="Bruce D."/>
            <person name="Goodwin L."/>
            <person name="Pitluck S."/>
            <person name="Land M.L."/>
            <person name="Hauser L."/>
            <person name="Chang Y.-J."/>
            <person name="Jeffries C."/>
            <person name="Anderson I.J."/>
            <person name="Johnson E."/>
            <person name="Loganathan U."/>
            <person name="Mulhopadhyay B."/>
            <person name="Kyrpides N."/>
            <person name="Woyke T.J."/>
        </authorList>
    </citation>
    <scope>NUCLEOTIDE SEQUENCE [LARGE SCALE GENOMIC DNA]</scope>
    <source>
        <strain evidence="6 7">YK9</strain>
    </source>
</reference>
<feature type="transmembrane region" description="Helical" evidence="4">
    <location>
        <begin position="113"/>
        <end position="129"/>
    </location>
</feature>
<dbReference type="GO" id="GO:0016020">
    <property type="term" value="C:membrane"/>
    <property type="evidence" value="ECO:0007669"/>
    <property type="project" value="InterPro"/>
</dbReference>
<dbReference type="Proteomes" id="UP000005387">
    <property type="component" value="Unassembled WGS sequence"/>
</dbReference>
<dbReference type="PROSITE" id="PS50111">
    <property type="entry name" value="CHEMOTAXIS_TRANSDUC_2"/>
    <property type="match status" value="1"/>
</dbReference>
<dbReference type="PANTHER" id="PTHR32089">
    <property type="entry name" value="METHYL-ACCEPTING CHEMOTAXIS PROTEIN MCPB"/>
    <property type="match status" value="1"/>
</dbReference>
<dbReference type="Pfam" id="PF00015">
    <property type="entry name" value="MCPsignal"/>
    <property type="match status" value="1"/>
</dbReference>
<dbReference type="PANTHER" id="PTHR32089:SF112">
    <property type="entry name" value="LYSOZYME-LIKE PROTEIN-RELATED"/>
    <property type="match status" value="1"/>
</dbReference>
<evidence type="ECO:0000256" key="3">
    <source>
        <dbReference type="SAM" id="Coils"/>
    </source>
</evidence>
<accession>E0IFL5</accession>
<dbReference type="AlphaFoldDB" id="E0IFL5"/>